<dbReference type="EMBL" id="SXDP01000002">
    <property type="protein sequence ID" value="NEZ46579.1"/>
    <property type="molecule type" value="Genomic_DNA"/>
</dbReference>
<reference evidence="2 3" key="1">
    <citation type="submission" date="2019-04" db="EMBL/GenBank/DDBJ databases">
        <title>Genome sequencing of Clostridium botulinum Groups I-IV and Clostridium butyricum.</title>
        <authorList>
            <person name="Brunt J."/>
            <person name="Van Vliet A.H.M."/>
            <person name="Stringer S.C."/>
            <person name="Carter A.T."/>
            <person name="Peck M.W."/>
        </authorList>
    </citation>
    <scope>NUCLEOTIDE SEQUENCE [LARGE SCALE GENOMIC DNA]</scope>
    <source>
        <strain evidence="2 3">IFR 18/094</strain>
    </source>
</reference>
<keyword evidence="3" id="KW-1185">Reference proteome</keyword>
<dbReference type="InterPro" id="IPR014229">
    <property type="entry name" value="Spore_YtfJ"/>
</dbReference>
<evidence type="ECO:0000256" key="1">
    <source>
        <dbReference type="SAM" id="MobiDB-lite"/>
    </source>
</evidence>
<proteinExistence type="predicted"/>
<evidence type="ECO:0000313" key="3">
    <source>
        <dbReference type="Proteomes" id="UP000473885"/>
    </source>
</evidence>
<feature type="region of interest" description="Disordered" evidence="1">
    <location>
        <begin position="120"/>
        <end position="155"/>
    </location>
</feature>
<dbReference type="AlphaFoldDB" id="A0A6M0RAF2"/>
<comment type="caution">
    <text evidence="2">The sequence shown here is derived from an EMBL/GenBank/DDBJ whole genome shotgun (WGS) entry which is preliminary data.</text>
</comment>
<evidence type="ECO:0000313" key="2">
    <source>
        <dbReference type="EMBL" id="NEZ46579.1"/>
    </source>
</evidence>
<name>A0A6M0RAF2_9CLOT</name>
<dbReference type="Proteomes" id="UP000473885">
    <property type="component" value="Unassembled WGS sequence"/>
</dbReference>
<gene>
    <name evidence="2" type="ORF">FDF74_05030</name>
</gene>
<dbReference type="RefSeq" id="WP_163248842.1">
    <property type="nucleotide sequence ID" value="NZ_SXDP01000002.1"/>
</dbReference>
<organism evidence="2 3">
    <name type="scientific">Clostridium niameyense</name>
    <dbReference type="NCBI Taxonomy" id="1622073"/>
    <lineage>
        <taxon>Bacteria</taxon>
        <taxon>Bacillati</taxon>
        <taxon>Bacillota</taxon>
        <taxon>Clostridia</taxon>
        <taxon>Eubacteriales</taxon>
        <taxon>Clostridiaceae</taxon>
        <taxon>Clostridium</taxon>
    </lineage>
</organism>
<protein>
    <submittedName>
        <fullName evidence="2">Sporulation protein</fullName>
    </submittedName>
</protein>
<feature type="compositionally biased region" description="Low complexity" evidence="1">
    <location>
        <begin position="126"/>
        <end position="155"/>
    </location>
</feature>
<accession>A0A6M0RAF2</accession>
<sequence>MDNNYFNDNMNTIFTKVEDFVKKESTMGAPVNVENKTLIPIVSVTLGYGNGTCNSKAKNSGSSTPPKLGLGTKICTDAVIVIDKDDVSMLPVTLKSNANQVMTKLPDVVSTLKQNIPMQNMGMGMNQNSQQNAQQNTTTQSSTTSSTQQNAKQTK</sequence>
<dbReference type="Pfam" id="PF09579">
    <property type="entry name" value="Spore_YtfJ"/>
    <property type="match status" value="1"/>
</dbReference>